<evidence type="ECO:0000256" key="5">
    <source>
        <dbReference type="SAM" id="MobiDB-lite"/>
    </source>
</evidence>
<comment type="subcellular location">
    <subcellularLocation>
        <location evidence="1">Cell envelope</location>
    </subcellularLocation>
</comment>
<dbReference type="Proteomes" id="UP001138997">
    <property type="component" value="Unassembled WGS sequence"/>
</dbReference>
<keyword evidence="2" id="KW-0479">Metal-binding</keyword>
<evidence type="ECO:0000313" key="9">
    <source>
        <dbReference type="EMBL" id="MCD5312959.1"/>
    </source>
</evidence>
<organism evidence="9 10">
    <name type="scientific">Kineosporia babensis</name>
    <dbReference type="NCBI Taxonomy" id="499548"/>
    <lineage>
        <taxon>Bacteria</taxon>
        <taxon>Bacillati</taxon>
        <taxon>Actinomycetota</taxon>
        <taxon>Actinomycetes</taxon>
        <taxon>Kineosporiales</taxon>
        <taxon>Kineosporiaceae</taxon>
        <taxon>Kineosporia</taxon>
    </lineage>
</organism>
<keyword evidence="6" id="KW-1133">Transmembrane helix</keyword>
<feature type="region of interest" description="Disordered" evidence="5">
    <location>
        <begin position="129"/>
        <end position="171"/>
    </location>
</feature>
<keyword evidence="6" id="KW-0472">Membrane</keyword>
<dbReference type="GO" id="GO:0042597">
    <property type="term" value="C:periplasmic space"/>
    <property type="evidence" value="ECO:0007669"/>
    <property type="project" value="InterPro"/>
</dbReference>
<feature type="transmembrane region" description="Helical" evidence="6">
    <location>
        <begin position="176"/>
        <end position="199"/>
    </location>
</feature>
<dbReference type="InterPro" id="IPR014755">
    <property type="entry name" value="Cu-Rt/internalin_Ig-like"/>
</dbReference>
<gene>
    <name evidence="9" type="ORF">LR394_18790</name>
</gene>
<evidence type="ECO:0000256" key="7">
    <source>
        <dbReference type="SAM" id="SignalP"/>
    </source>
</evidence>
<name>A0A9X1NFJ2_9ACTN</name>
<evidence type="ECO:0000256" key="2">
    <source>
        <dbReference type="ARBA" id="ARBA00022723"/>
    </source>
</evidence>
<feature type="chain" id="PRO_5040913544" evidence="7">
    <location>
        <begin position="33"/>
        <end position="206"/>
    </location>
</feature>
<dbReference type="RefSeq" id="WP_231443702.1">
    <property type="nucleotide sequence ID" value="NZ_JAJOMB010000009.1"/>
</dbReference>
<dbReference type="GO" id="GO:0006825">
    <property type="term" value="P:copper ion transport"/>
    <property type="evidence" value="ECO:0007669"/>
    <property type="project" value="InterPro"/>
</dbReference>
<sequence>MNSGKKRLGAKFAAVLALVLSGLVLGAGPALAHDALTESNPEDGSTVKTLPDEIELIFNNNPLALGSVVRIEGPDGDVTEGKPKIVDETVSQAIAPGAAAGEYQVQWRVTSSDGHPISGEFSFTAEAGNEAPATVEPTAEATETTVAETTAPAETATEVATESTSAEADSGGTSPVLIITLAVLAVVILGAVVYVFVLAPKRSSEN</sequence>
<accession>A0A9X1NFJ2</accession>
<proteinExistence type="predicted"/>
<dbReference type="SUPFAM" id="SSF81296">
    <property type="entry name" value="E set domains"/>
    <property type="match status" value="1"/>
</dbReference>
<evidence type="ECO:0000256" key="4">
    <source>
        <dbReference type="ARBA" id="ARBA00023008"/>
    </source>
</evidence>
<protein>
    <submittedName>
        <fullName evidence="9">Copper resistance protein CopC</fullName>
    </submittedName>
</protein>
<evidence type="ECO:0000256" key="3">
    <source>
        <dbReference type="ARBA" id="ARBA00022729"/>
    </source>
</evidence>
<dbReference type="InterPro" id="IPR007348">
    <property type="entry name" value="CopC_dom"/>
</dbReference>
<dbReference type="PANTHER" id="PTHR34820:SF4">
    <property type="entry name" value="INNER MEMBRANE PROTEIN YEBZ"/>
    <property type="match status" value="1"/>
</dbReference>
<feature type="domain" description="CopC" evidence="8">
    <location>
        <begin position="33"/>
        <end position="124"/>
    </location>
</feature>
<reference evidence="9" key="1">
    <citation type="submission" date="2021-11" db="EMBL/GenBank/DDBJ databases">
        <title>Streptomyces corallinus and Kineosporia corallina sp. nov., two new coral-derived marine actinobacteria.</title>
        <authorList>
            <person name="Buangrab K."/>
            <person name="Sutthacheep M."/>
            <person name="Yeemin T."/>
            <person name="Harunari E."/>
            <person name="Igarashi Y."/>
            <person name="Sripreechasak P."/>
            <person name="Kanchanasin P."/>
            <person name="Tanasupawat S."/>
            <person name="Phongsopitanun W."/>
        </authorList>
    </citation>
    <scope>NUCLEOTIDE SEQUENCE</scope>
    <source>
        <strain evidence="9">JCM 31032</strain>
    </source>
</reference>
<dbReference type="InterPro" id="IPR014756">
    <property type="entry name" value="Ig_E-set"/>
</dbReference>
<evidence type="ECO:0000259" key="8">
    <source>
        <dbReference type="Pfam" id="PF04234"/>
    </source>
</evidence>
<dbReference type="Pfam" id="PF04234">
    <property type="entry name" value="CopC"/>
    <property type="match status" value="1"/>
</dbReference>
<dbReference type="InterPro" id="IPR032694">
    <property type="entry name" value="CopC/D"/>
</dbReference>
<evidence type="ECO:0000256" key="1">
    <source>
        <dbReference type="ARBA" id="ARBA00004196"/>
    </source>
</evidence>
<dbReference type="PANTHER" id="PTHR34820">
    <property type="entry name" value="INNER MEMBRANE PROTEIN YEBZ"/>
    <property type="match status" value="1"/>
</dbReference>
<dbReference type="GO" id="GO:0005886">
    <property type="term" value="C:plasma membrane"/>
    <property type="evidence" value="ECO:0007669"/>
    <property type="project" value="TreeGrafter"/>
</dbReference>
<dbReference type="GO" id="GO:0030313">
    <property type="term" value="C:cell envelope"/>
    <property type="evidence" value="ECO:0007669"/>
    <property type="project" value="UniProtKB-SubCell"/>
</dbReference>
<evidence type="ECO:0000256" key="6">
    <source>
        <dbReference type="SAM" id="Phobius"/>
    </source>
</evidence>
<feature type="compositionally biased region" description="Low complexity" evidence="5">
    <location>
        <begin position="130"/>
        <end position="168"/>
    </location>
</feature>
<dbReference type="GO" id="GO:0005507">
    <property type="term" value="F:copper ion binding"/>
    <property type="evidence" value="ECO:0007669"/>
    <property type="project" value="InterPro"/>
</dbReference>
<comment type="caution">
    <text evidence="9">The sequence shown here is derived from an EMBL/GenBank/DDBJ whole genome shotgun (WGS) entry which is preliminary data.</text>
</comment>
<keyword evidence="10" id="KW-1185">Reference proteome</keyword>
<dbReference type="EMBL" id="JAJOMB010000009">
    <property type="protein sequence ID" value="MCD5312959.1"/>
    <property type="molecule type" value="Genomic_DNA"/>
</dbReference>
<dbReference type="Gene3D" id="2.60.40.1220">
    <property type="match status" value="1"/>
</dbReference>
<feature type="signal peptide" evidence="7">
    <location>
        <begin position="1"/>
        <end position="32"/>
    </location>
</feature>
<keyword evidence="4" id="KW-0186">Copper</keyword>
<keyword evidence="3 7" id="KW-0732">Signal</keyword>
<dbReference type="AlphaFoldDB" id="A0A9X1NFJ2"/>
<keyword evidence="6" id="KW-0812">Transmembrane</keyword>
<evidence type="ECO:0000313" key="10">
    <source>
        <dbReference type="Proteomes" id="UP001138997"/>
    </source>
</evidence>
<dbReference type="GO" id="GO:0046688">
    <property type="term" value="P:response to copper ion"/>
    <property type="evidence" value="ECO:0007669"/>
    <property type="project" value="InterPro"/>
</dbReference>